<dbReference type="InterPro" id="IPR042495">
    <property type="entry name" value="PDGFRL"/>
</dbReference>
<accession>A0AAQ4F6U8</accession>
<evidence type="ECO:0000313" key="2">
    <source>
        <dbReference type="Proteomes" id="UP001321473"/>
    </source>
</evidence>
<keyword evidence="2" id="KW-1185">Reference proteome</keyword>
<evidence type="ECO:0000313" key="1">
    <source>
        <dbReference type="EMBL" id="KAK8782603.1"/>
    </source>
</evidence>
<sequence>MLESLRSFMSVFELNTTDVMDQGRYTCCFSETTDLTNTANATSIYVFVNDDYYLFQPQKQMDQLVYVTMRHDELSVVPCLPTHSGAKVHLWKDLGQGEMEEVLLLTDDVEFDPMRGFIIYYPHSYFSGHFVCNGSVPGRVYTVSSMPMIFVYLPAALGGQWRLRGSD</sequence>
<protein>
    <submittedName>
        <fullName evidence="1">Uncharacterized protein</fullName>
    </submittedName>
</protein>
<name>A0AAQ4F6U8_AMBAM</name>
<organism evidence="1 2">
    <name type="scientific">Amblyomma americanum</name>
    <name type="common">Lone star tick</name>
    <dbReference type="NCBI Taxonomy" id="6943"/>
    <lineage>
        <taxon>Eukaryota</taxon>
        <taxon>Metazoa</taxon>
        <taxon>Ecdysozoa</taxon>
        <taxon>Arthropoda</taxon>
        <taxon>Chelicerata</taxon>
        <taxon>Arachnida</taxon>
        <taxon>Acari</taxon>
        <taxon>Parasitiformes</taxon>
        <taxon>Ixodida</taxon>
        <taxon>Ixodoidea</taxon>
        <taxon>Ixodidae</taxon>
        <taxon>Amblyomminae</taxon>
        <taxon>Amblyomma</taxon>
    </lineage>
</organism>
<dbReference type="PANTHER" id="PTHR15360">
    <property type="entry name" value="PLATELET-DERIVED GROWTH FACTOR RECEPTOR LIKE"/>
    <property type="match status" value="1"/>
</dbReference>
<dbReference type="AlphaFoldDB" id="A0AAQ4F6U8"/>
<dbReference type="EMBL" id="JARKHS020006485">
    <property type="protein sequence ID" value="KAK8782603.1"/>
    <property type="molecule type" value="Genomic_DNA"/>
</dbReference>
<comment type="caution">
    <text evidence="1">The sequence shown here is derived from an EMBL/GenBank/DDBJ whole genome shotgun (WGS) entry which is preliminary data.</text>
</comment>
<reference evidence="1 2" key="1">
    <citation type="journal article" date="2023" name="Arcadia Sci">
        <title>De novo assembly of a long-read Amblyomma americanum tick genome.</title>
        <authorList>
            <person name="Chou S."/>
            <person name="Poskanzer K.E."/>
            <person name="Rollins M."/>
            <person name="Thuy-Boun P.S."/>
        </authorList>
    </citation>
    <scope>NUCLEOTIDE SEQUENCE [LARGE SCALE GENOMIC DNA]</scope>
    <source>
        <strain evidence="1">F_SG_1</strain>
        <tissue evidence="1">Salivary glands</tissue>
    </source>
</reference>
<proteinExistence type="predicted"/>
<dbReference type="Gene3D" id="2.60.40.10">
    <property type="entry name" value="Immunoglobulins"/>
    <property type="match status" value="1"/>
</dbReference>
<dbReference type="InterPro" id="IPR013783">
    <property type="entry name" value="Ig-like_fold"/>
</dbReference>
<gene>
    <name evidence="1" type="ORF">V5799_016056</name>
</gene>
<dbReference type="PANTHER" id="PTHR15360:SF4">
    <property type="entry name" value="PROTEIN KINASE DOMAIN-CONTAINING PROTEIN"/>
    <property type="match status" value="1"/>
</dbReference>
<dbReference type="Proteomes" id="UP001321473">
    <property type="component" value="Unassembled WGS sequence"/>
</dbReference>